<dbReference type="EMBL" id="BSPB01000003">
    <property type="protein sequence ID" value="GLS13169.1"/>
    <property type="molecule type" value="Genomic_DNA"/>
</dbReference>
<reference evidence="3" key="1">
    <citation type="journal article" date="2019" name="Int. J. Syst. Evol. Microbiol.">
        <title>The Global Catalogue of Microorganisms (GCM) 10K type strain sequencing project: providing services to taxonomists for standard genome sequencing and annotation.</title>
        <authorList>
            <consortium name="The Broad Institute Genomics Platform"/>
            <consortium name="The Broad Institute Genome Sequencing Center for Infectious Disease"/>
            <person name="Wu L."/>
            <person name="Ma J."/>
        </authorList>
    </citation>
    <scope>NUCLEOTIDE SEQUENCE [LARGE SCALE GENOMIC DNA]</scope>
    <source>
        <strain evidence="3">NBRC 109341</strain>
    </source>
</reference>
<feature type="compositionally biased region" description="Polar residues" evidence="1">
    <location>
        <begin position="439"/>
        <end position="450"/>
    </location>
</feature>
<feature type="compositionally biased region" description="Basic residues" evidence="1">
    <location>
        <begin position="454"/>
        <end position="463"/>
    </location>
</feature>
<dbReference type="RefSeq" id="WP_284306640.1">
    <property type="nucleotide sequence ID" value="NZ_BSPB01000003.1"/>
</dbReference>
<accession>A0ABQ6C2E2</accession>
<feature type="region of interest" description="Disordered" evidence="1">
    <location>
        <begin position="434"/>
        <end position="472"/>
    </location>
</feature>
<dbReference type="Proteomes" id="UP001156903">
    <property type="component" value="Unassembled WGS sequence"/>
</dbReference>
<proteinExistence type="predicted"/>
<evidence type="ECO:0000313" key="2">
    <source>
        <dbReference type="EMBL" id="GLS13169.1"/>
    </source>
</evidence>
<keyword evidence="3" id="KW-1185">Reference proteome</keyword>
<evidence type="ECO:0000313" key="3">
    <source>
        <dbReference type="Proteomes" id="UP001156903"/>
    </source>
</evidence>
<evidence type="ECO:0000256" key="1">
    <source>
        <dbReference type="SAM" id="MobiDB-lite"/>
    </source>
</evidence>
<gene>
    <name evidence="2" type="ORF">GCM10007935_05980</name>
</gene>
<name>A0ABQ6C2E2_9BURK</name>
<sequence>MATNTKATANPKNSVITIPKVAIKSSGPDLSKHPIANSIETLISCVTDIAWALSVAVPHAQKTQIRFMRKLAARQRKNLEAIKKSNGSEQAEAIAGVLETARNVDMLLASKMPDAIVRGLFIQLFCEFDNYTGNLIRSIATLDESKFFHLKREITIGELKSLPTIDALKNDLLEKEIENLRRESYPKQFQTLEKDYELTLTKFDEWTDFVEASQRRNLFTHVGGIVSDQYISVCSANGSDSKKLKPKGSQLSLSPEYFFRACEVVEITGIMLGHTLWRRIFPAEHNLANSHLNHLVYEKLRTQNFRGALRLSEFGLSPVITKQTSGVDRRIRVINKAIALSRLNGSKSATDYLNTEDWSDTLRDFSLARAVLEERYSDAAQIMRKIGKEGELVTESAYRNWPLFFNFRKQQEFLEAYLDVFGYSFGSTITSDLPDADEVTTTANNKQSEAPKSAKSRAQPKKQKTTDTVLTQ</sequence>
<protein>
    <submittedName>
        <fullName evidence="2">Uncharacterized protein</fullName>
    </submittedName>
</protein>
<comment type="caution">
    <text evidence="2">The sequence shown here is derived from an EMBL/GenBank/DDBJ whole genome shotgun (WGS) entry which is preliminary data.</text>
</comment>
<organism evidence="2 3">
    <name type="scientific">Hydrogenophaga electricum</name>
    <dbReference type="NCBI Taxonomy" id="1230953"/>
    <lineage>
        <taxon>Bacteria</taxon>
        <taxon>Pseudomonadati</taxon>
        <taxon>Pseudomonadota</taxon>
        <taxon>Betaproteobacteria</taxon>
        <taxon>Burkholderiales</taxon>
        <taxon>Comamonadaceae</taxon>
        <taxon>Hydrogenophaga</taxon>
    </lineage>
</organism>